<dbReference type="EMBL" id="BTRK01000005">
    <property type="protein sequence ID" value="GMR56301.1"/>
    <property type="molecule type" value="Genomic_DNA"/>
</dbReference>
<comment type="caution">
    <text evidence="2">The sequence shown here is derived from an EMBL/GenBank/DDBJ whole genome shotgun (WGS) entry which is preliminary data.</text>
</comment>
<name>A0AAN5D3R9_9BILA</name>
<evidence type="ECO:0000256" key="1">
    <source>
        <dbReference type="SAM" id="MobiDB-lite"/>
    </source>
</evidence>
<evidence type="ECO:0000313" key="3">
    <source>
        <dbReference type="Proteomes" id="UP001328107"/>
    </source>
</evidence>
<sequence length="88" mass="9722">MKRAAMSNHRVKGEEITIDDDEQVSEQPVVKNVKVEVQPPPGLGEPASSEQPVESSAKGELFCSAKGELEAEVAELKQQLRKKEDMFQ</sequence>
<accession>A0AAN5D3R9</accession>
<gene>
    <name evidence="2" type="ORF">PMAYCL1PPCAC_26496</name>
</gene>
<reference evidence="3" key="1">
    <citation type="submission" date="2022-10" db="EMBL/GenBank/DDBJ databases">
        <title>Genome assembly of Pristionchus species.</title>
        <authorList>
            <person name="Yoshida K."/>
            <person name="Sommer R.J."/>
        </authorList>
    </citation>
    <scope>NUCLEOTIDE SEQUENCE [LARGE SCALE GENOMIC DNA]</scope>
    <source>
        <strain evidence="3">RS5460</strain>
    </source>
</reference>
<evidence type="ECO:0000313" key="2">
    <source>
        <dbReference type="EMBL" id="GMR56301.1"/>
    </source>
</evidence>
<feature type="non-terminal residue" evidence="2">
    <location>
        <position position="88"/>
    </location>
</feature>
<feature type="region of interest" description="Disordered" evidence="1">
    <location>
        <begin position="1"/>
        <end position="59"/>
    </location>
</feature>
<organism evidence="2 3">
    <name type="scientific">Pristionchus mayeri</name>
    <dbReference type="NCBI Taxonomy" id="1317129"/>
    <lineage>
        <taxon>Eukaryota</taxon>
        <taxon>Metazoa</taxon>
        <taxon>Ecdysozoa</taxon>
        <taxon>Nematoda</taxon>
        <taxon>Chromadorea</taxon>
        <taxon>Rhabditida</taxon>
        <taxon>Rhabditina</taxon>
        <taxon>Diplogasteromorpha</taxon>
        <taxon>Diplogasteroidea</taxon>
        <taxon>Neodiplogasteridae</taxon>
        <taxon>Pristionchus</taxon>
    </lineage>
</organism>
<protein>
    <submittedName>
        <fullName evidence="2">Uncharacterized protein</fullName>
    </submittedName>
</protein>
<dbReference type="Proteomes" id="UP001328107">
    <property type="component" value="Unassembled WGS sequence"/>
</dbReference>
<dbReference type="AlphaFoldDB" id="A0AAN5D3R9"/>
<proteinExistence type="predicted"/>
<keyword evidence="3" id="KW-1185">Reference proteome</keyword>